<evidence type="ECO:0000256" key="4">
    <source>
        <dbReference type="ARBA" id="ARBA00022467"/>
    </source>
</evidence>
<dbReference type="FunFam" id="1.20.58.60:FF:000020">
    <property type="entry name" value="Spectrin alpha chain, non-erythrocytic 1"/>
    <property type="match status" value="4"/>
</dbReference>
<accession>A0A8R1UI55</accession>
<keyword evidence="7" id="KW-0479">Metal-binding</keyword>
<evidence type="ECO:0000256" key="2">
    <source>
        <dbReference type="ARBA" id="ARBA00006826"/>
    </source>
</evidence>
<evidence type="ECO:0000313" key="17">
    <source>
        <dbReference type="Proteomes" id="UP000005239"/>
    </source>
</evidence>
<dbReference type="PANTHER" id="PTHR11915">
    <property type="entry name" value="SPECTRIN/FILAMIN RELATED CYTOSKELETAL PROTEIN"/>
    <property type="match status" value="1"/>
</dbReference>
<keyword evidence="8" id="KW-0677">Repeat</keyword>
<dbReference type="InterPro" id="IPR018159">
    <property type="entry name" value="Spectrin/alpha-actinin"/>
</dbReference>
<dbReference type="FunFam" id="1.20.58.60:FF:000035">
    <property type="entry name" value="Spectrin alpha chain, non-erythrocytic 1"/>
    <property type="match status" value="1"/>
</dbReference>
<sequence length="2503" mass="289488">LNPQLLPNSRRKMEDTHAPPEPVLEVPPPQHIQVLETTDDIQNRRAEVLGHYDQFKKYAKIKRDHLEEARQFQFFKRDADELEIWIREKLETAKEESYRDTTNLQAKIQKHEAFEAEVQAHSRTIANLDKTGIDMIQHGHYASDVIKVRSVLSSCTRCGTSCCSSSRLLLLFIVIVIIIIIIVVVVTINIIIIQDKGKKLGQALKLLQFIRQCDEVLYWIRDKESFVTIEDMGMDLEHVEVLQRKFDDFLKELSNHQYRIVEIEEAARKLVEDGHEETDQIYKKRDEVNEAWHRLSTLAATRKENLYGAHQVQRFNRDADETLSWIGEKESALTSDDFGRDLNNVQALQRKHEGTERDLAALEGKMGQLEKETERLLETHPERKDVILAKMDEARRAWNALRDAAQGRKEGLNKSYALQRFLADYRDLVSWMNDMKAIIAADELAKDVAGAEALLEAHQEHKGEIDAREDSFNQTADAGQKLLDERVGEGEDVKGKLEQLAKEKAGLLALWEERRILYEQCMDLQLFYRDTDQAENWMAKQEAFLANQDLGDSLDSVESLIKKHEDFEKSLNAQEEKINALDEFATKLIQGQHYEAPKVAERRQALLDRRRRLTQRAMERAARLAESYKRQQFDRDCDEMVSWMTEKLKTARDDSYLDPTNIRGKLQKHINFEQELKANKNRLDDIKKTGEEIIDSGHYAADHVRDRLREVDGLWAELVDASARKGAKLREAGDEQQFNRNVEDVELWLSELEGQVASEDFGKDLVSVQNLQKKMNLIENDYSAHNDRIDGIRQTAAAFDKDEHFNAPVILRKQEALQSRYAALRDPLERRKRKLGDSLQGNQLFRDIEDELAWIREKEQVAASTNRGRDLIGVQNLIKKQQALIAEIANHESQIEAVAKAAEEMVQQGHFLAPEIRDKLAQLRDSWRALKNKAEKRRLELNDSLQRCGLAIGGPLVRPPPNATDELNTAHQYLADANEAETWMAEKEPIVGSGDYGKDEDSAEALLKKHRALVSDMEAFKGTIEELRRQAGQCKYQEQPVGQLGRDVVLALYDYQEKSPREVSMKKGDVLTLLNASNKDWWKVEVNDRQGFVPAAYVKKIEPGAAQAHHMPQVNSIGGKQNEIEDKYQRLMMLGETRKRKLEEACKGYQLLREANDLAEWIRSRTNVAEEAIAAQQEIGTDLEQVEVLQKKFDDFKGDLKANEVRLQEMNQIATALTSVGQTETAVRIRQQIEDLNQRWKALEEQTEQREQQLGSAHEVQRFHRDVDETRDWIQEKDDALNSDDFGRDLRSVQALQRKHEGVERDLAALGDKIKSLDEKANKLRQSHPEAAEQIYDLQKELNEQWNRLTAKANNRKEKLLDSYDYQRFLSDARDLLQWIASMNQLVSSQELANDVTGAEALLERHQEYRTEIDARAATFQAFDQFANQLLNNRHYASDDIRRKQEDVEDARRRLEEAWIARRNVLDQCLELQLYYRDCEQADNWMSAREAFLAQEDPTGDNVESLIKKHEDFDKAITNQQEKMNALKQFANQLIANGHYDAGAVARKQDEIQRRWDQLKDALIDKRSKLGESQTLQQFSRDADEIENWIAEKFQVCGVVTGKGRPVEKATEKEIGKRRPPSQIAQEENYRDPTHIQQKHQKQQAFEAELAANSDRIQTLINAGQNLIDASKCQGGEDAVSARLRALNEQWELLVNTTKEKSFRLKEANKQKSFMAAVKDLEFWLGEVEILLRSEDYGKDLASIENLLKKQQLIEADIDAHKDRVDEMNVQADSLLSSNQFEGSPIDERRKAIHARYTDVKDLAKQRREQLNKALNVHQFFRDIDDEESWIKEKQLLLSSDDYGRDLPGVQNLRRKHRRLDTELATHEPQVSVVRQKGLELLRSSELQIPEIEQRMAELEHHWNQMKQATGSRQQKLKESEDFQEFLGKVEEEEAWMNEKQQILASDNLGENMAGVQGLLKKHATLDVDLALHKQRVEDLDRLGQQLIEHGNHHAPLIAARVDQLRKRIAQIEDLAGNRLRKLKENSDYLQFMWKCDVVESWIGDKVQQVRSGDFGRDLSSVQILLTKQSAFDAGLNAFEHDGVQRITELKNELVSAHHVQSPAIQARHDAVIQRWQQLLQASEARRAKLHKMQEQFKQIEELYLTFAKKASTFNSWFENAEEDLTDPVRCNSLEEIRALREAHAEFQRSLTTAEEDFRQLQELDRKIKSFQVGPNPYTWFTMDSLEETWRNLQKIIKERELELQKEHGRQEDNDAMRREFAQMMEANGTLEEQLEMLKRRAADIRTNRAQLKKIEDIGAVLEKNLILDNRYTEHSTVGLAQAWDQLDQLAMRMQHNLEQQIQARNQSGVTEDALREFSMMFKHFDKEKAGRLDHAQFKSCLRALGYDLPMVDEGQPEPEFNRILHIVDPNMDGYVTLQEYMAFMISKETENIQSSEEIESAFRALSKEFRPYVTAEELYATLAPEQAEYCIQRMKPYTDAVSGRQIPGGLDYETFVHSLFQA</sequence>
<dbReference type="InterPro" id="IPR011992">
    <property type="entry name" value="EF-hand-dom_pair"/>
</dbReference>
<evidence type="ECO:0000256" key="6">
    <source>
        <dbReference type="ARBA" id="ARBA00022553"/>
    </source>
</evidence>
<evidence type="ECO:0000256" key="12">
    <source>
        <dbReference type="ARBA" id="ARBA00023212"/>
    </source>
</evidence>
<reference evidence="16" key="2">
    <citation type="submission" date="2022-06" db="UniProtKB">
        <authorList>
            <consortium name="EnsemblMetazoa"/>
        </authorList>
    </citation>
    <scope>IDENTIFICATION</scope>
    <source>
        <strain evidence="16">PS312</strain>
    </source>
</reference>
<dbReference type="FunFam" id="1.20.58.60:FF:000037">
    <property type="entry name" value="Spectrin alpha chain non-erythrocytic 1"/>
    <property type="match status" value="1"/>
</dbReference>
<dbReference type="GO" id="GO:0051015">
    <property type="term" value="F:actin filament binding"/>
    <property type="evidence" value="ECO:0000318"/>
    <property type="project" value="GO_Central"/>
</dbReference>
<feature type="region of interest" description="Disordered" evidence="14">
    <location>
        <begin position="1"/>
        <end position="27"/>
    </location>
</feature>
<dbReference type="PRINTS" id="PR00452">
    <property type="entry name" value="SH3DOMAIN"/>
</dbReference>
<organism evidence="16 17">
    <name type="scientific">Pristionchus pacificus</name>
    <name type="common">Parasitic nematode worm</name>
    <dbReference type="NCBI Taxonomy" id="54126"/>
    <lineage>
        <taxon>Eukaryota</taxon>
        <taxon>Metazoa</taxon>
        <taxon>Ecdysozoa</taxon>
        <taxon>Nematoda</taxon>
        <taxon>Chromadorea</taxon>
        <taxon>Rhabditida</taxon>
        <taxon>Rhabditina</taxon>
        <taxon>Diplogasteromorpha</taxon>
        <taxon>Diplogasteroidea</taxon>
        <taxon>Neodiplogasteridae</taxon>
        <taxon>Pristionchus</taxon>
    </lineage>
</organism>
<dbReference type="FunFam" id="2.30.30.40:FF:000154">
    <property type="entry name" value="Alpha spectrin, isoform C"/>
    <property type="match status" value="1"/>
</dbReference>
<keyword evidence="15" id="KW-0812">Transmembrane</keyword>
<dbReference type="GO" id="GO:0030054">
    <property type="term" value="C:cell junction"/>
    <property type="evidence" value="ECO:0000318"/>
    <property type="project" value="GO_Central"/>
</dbReference>
<dbReference type="Proteomes" id="UP000005239">
    <property type="component" value="Unassembled WGS sequence"/>
</dbReference>
<keyword evidence="9" id="KW-0106">Calcium</keyword>
<dbReference type="SMART" id="SM00326">
    <property type="entry name" value="SH3"/>
    <property type="match status" value="1"/>
</dbReference>
<dbReference type="GO" id="GO:0016328">
    <property type="term" value="C:lateral plasma membrane"/>
    <property type="evidence" value="ECO:0007669"/>
    <property type="project" value="UniProtKB-ARBA"/>
</dbReference>
<feature type="compositionally biased region" description="Basic and acidic residues" evidence="14">
    <location>
        <begin position="1608"/>
        <end position="1617"/>
    </location>
</feature>
<dbReference type="InterPro" id="IPR014837">
    <property type="entry name" value="EF-hand_Ca_insen"/>
</dbReference>
<dbReference type="Pfam" id="PF13499">
    <property type="entry name" value="EF-hand_7"/>
    <property type="match status" value="1"/>
</dbReference>
<dbReference type="GO" id="GO:0030036">
    <property type="term" value="P:actin cytoskeleton organization"/>
    <property type="evidence" value="ECO:0000318"/>
    <property type="project" value="GO_Central"/>
</dbReference>
<protein>
    <submittedName>
        <fullName evidence="16">Spc-1</fullName>
    </submittedName>
</protein>
<evidence type="ECO:0000256" key="10">
    <source>
        <dbReference type="ARBA" id="ARBA00022860"/>
    </source>
</evidence>
<keyword evidence="13" id="KW-0175">Coiled coil</keyword>
<dbReference type="FunFam" id="1.20.58.60:FF:000013">
    <property type="entry name" value="Spectrin alpha chain, non-erythrocytic 1"/>
    <property type="match status" value="2"/>
</dbReference>
<dbReference type="SMART" id="SM00054">
    <property type="entry name" value="EFh"/>
    <property type="match status" value="2"/>
</dbReference>
<dbReference type="InterPro" id="IPR036028">
    <property type="entry name" value="SH3-like_dom_sf"/>
</dbReference>
<dbReference type="FunFam" id="1.20.58.60:FF:000258">
    <property type="entry name" value="Spectrin alpha chain"/>
    <property type="match status" value="1"/>
</dbReference>
<evidence type="ECO:0000256" key="7">
    <source>
        <dbReference type="ARBA" id="ARBA00022723"/>
    </source>
</evidence>
<dbReference type="GO" id="GO:0045169">
    <property type="term" value="C:fusome"/>
    <property type="evidence" value="ECO:0007669"/>
    <property type="project" value="UniProtKB-ARBA"/>
</dbReference>
<evidence type="ECO:0000256" key="3">
    <source>
        <dbReference type="ARBA" id="ARBA00022443"/>
    </source>
</evidence>
<evidence type="ECO:0000256" key="8">
    <source>
        <dbReference type="ARBA" id="ARBA00022737"/>
    </source>
</evidence>
<dbReference type="FunFam" id="1.20.58.60:FF:000007">
    <property type="entry name" value="Spectrin alpha chain non-erythrocytic 1"/>
    <property type="match status" value="2"/>
</dbReference>
<accession>A0A2A6CFM8</accession>
<dbReference type="SMART" id="SM00150">
    <property type="entry name" value="SPEC"/>
    <property type="match status" value="19"/>
</dbReference>
<comment type="similarity">
    <text evidence="2">Belongs to the spectrin family.</text>
</comment>
<dbReference type="GO" id="GO:0005886">
    <property type="term" value="C:plasma membrane"/>
    <property type="evidence" value="ECO:0000318"/>
    <property type="project" value="GO_Central"/>
</dbReference>
<evidence type="ECO:0000256" key="11">
    <source>
        <dbReference type="ARBA" id="ARBA00023203"/>
    </source>
</evidence>
<feature type="region of interest" description="Disordered" evidence="14">
    <location>
        <begin position="1608"/>
        <end position="1629"/>
    </location>
</feature>
<dbReference type="FunFam" id="1.20.58.60:FF:000017">
    <property type="entry name" value="Spectrin alpha chain, non-erythrocytic 1"/>
    <property type="match status" value="2"/>
</dbReference>
<dbReference type="FunFam" id="1.10.238.10:FF:000032">
    <property type="entry name" value="Spectrin alpha chain, non-erythrocytic 1"/>
    <property type="match status" value="1"/>
</dbReference>
<dbReference type="CDD" id="cd00176">
    <property type="entry name" value="SPEC"/>
    <property type="match status" value="11"/>
</dbReference>
<evidence type="ECO:0000256" key="13">
    <source>
        <dbReference type="SAM" id="Coils"/>
    </source>
</evidence>
<dbReference type="PRINTS" id="PR01887">
    <property type="entry name" value="SPECTRNALPHA"/>
</dbReference>
<dbReference type="PROSITE" id="PS00018">
    <property type="entry name" value="EF_HAND_1"/>
    <property type="match status" value="1"/>
</dbReference>
<feature type="coiled-coil region" evidence="13">
    <location>
        <begin position="345"/>
        <end position="379"/>
    </location>
</feature>
<evidence type="ECO:0000313" key="16">
    <source>
        <dbReference type="EnsemblMetazoa" id="PPA22449.1"/>
    </source>
</evidence>
<evidence type="ECO:0000256" key="15">
    <source>
        <dbReference type="SAM" id="Phobius"/>
    </source>
</evidence>
<name>A0A2A6CFM8_PRIPA</name>
<dbReference type="SUPFAM" id="SSF46966">
    <property type="entry name" value="Spectrin repeat"/>
    <property type="match status" value="16"/>
</dbReference>
<feature type="coiled-coil region" evidence="13">
    <location>
        <begin position="1226"/>
        <end position="1253"/>
    </location>
</feature>
<dbReference type="Pfam" id="PF08726">
    <property type="entry name" value="EFhand_Ca_insen"/>
    <property type="match status" value="1"/>
</dbReference>
<dbReference type="GO" id="GO:0005516">
    <property type="term" value="F:calmodulin binding"/>
    <property type="evidence" value="ECO:0007669"/>
    <property type="project" value="UniProtKB-KW"/>
</dbReference>
<dbReference type="GO" id="GO:0005509">
    <property type="term" value="F:calcium ion binding"/>
    <property type="evidence" value="ECO:0007669"/>
    <property type="project" value="InterPro"/>
</dbReference>
<dbReference type="Pfam" id="PF00018">
    <property type="entry name" value="SH3_1"/>
    <property type="match status" value="1"/>
</dbReference>
<dbReference type="InterPro" id="IPR002048">
    <property type="entry name" value="EF_hand_dom"/>
</dbReference>
<dbReference type="Gene3D" id="1.10.238.10">
    <property type="entry name" value="EF-hand"/>
    <property type="match status" value="2"/>
</dbReference>
<evidence type="ECO:0000256" key="5">
    <source>
        <dbReference type="ARBA" id="ARBA00022490"/>
    </source>
</evidence>
<dbReference type="FunFam" id="1.20.58.60:FF:000043">
    <property type="entry name" value="Spectrin alpha chain, non-erythrocytic 1"/>
    <property type="match status" value="1"/>
</dbReference>
<dbReference type="InterPro" id="IPR018247">
    <property type="entry name" value="EF_Hand_1_Ca_BS"/>
</dbReference>
<keyword evidence="15" id="KW-1133">Transmembrane helix</keyword>
<evidence type="ECO:0000256" key="9">
    <source>
        <dbReference type="ARBA" id="ARBA00022837"/>
    </source>
</evidence>
<dbReference type="InterPro" id="IPR001452">
    <property type="entry name" value="SH3_domain"/>
</dbReference>
<dbReference type="SMART" id="SM01184">
    <property type="entry name" value="efhand_Ca_insen"/>
    <property type="match status" value="1"/>
</dbReference>
<dbReference type="CDD" id="cd00051">
    <property type="entry name" value="EFh"/>
    <property type="match status" value="1"/>
</dbReference>
<dbReference type="GO" id="GO:0051693">
    <property type="term" value="P:actin filament capping"/>
    <property type="evidence" value="ECO:0007669"/>
    <property type="project" value="UniProtKB-KW"/>
</dbReference>
<evidence type="ECO:0000256" key="1">
    <source>
        <dbReference type="ARBA" id="ARBA00004245"/>
    </source>
</evidence>
<dbReference type="GO" id="GO:0008017">
    <property type="term" value="F:microtubule binding"/>
    <property type="evidence" value="ECO:0007669"/>
    <property type="project" value="UniProtKB-ARBA"/>
</dbReference>
<keyword evidence="12" id="KW-0206">Cytoskeleton</keyword>
<dbReference type="SUPFAM" id="SSF47473">
    <property type="entry name" value="EF-hand"/>
    <property type="match status" value="1"/>
</dbReference>
<dbReference type="GO" id="GO:0030864">
    <property type="term" value="C:cortical actin cytoskeleton"/>
    <property type="evidence" value="ECO:0000318"/>
    <property type="project" value="GO_Central"/>
</dbReference>
<feature type="coiled-coil region" evidence="13">
    <location>
        <begin position="1293"/>
        <end position="1334"/>
    </location>
</feature>
<feature type="coiled-coil region" evidence="13">
    <location>
        <begin position="2177"/>
        <end position="2295"/>
    </location>
</feature>
<keyword evidence="15" id="KW-0472">Membrane</keyword>
<feature type="transmembrane region" description="Helical" evidence="15">
    <location>
        <begin position="168"/>
        <end position="192"/>
    </location>
</feature>
<dbReference type="GO" id="GO:0007026">
    <property type="term" value="P:negative regulation of microtubule depolymerization"/>
    <property type="evidence" value="ECO:0007669"/>
    <property type="project" value="UniProtKB-ARBA"/>
</dbReference>
<gene>
    <name evidence="16" type="primary">WBGene00112003</name>
</gene>
<evidence type="ECO:0000256" key="14">
    <source>
        <dbReference type="SAM" id="MobiDB-lite"/>
    </source>
</evidence>
<keyword evidence="10" id="KW-0112">Calmodulin-binding</keyword>
<dbReference type="Gene3D" id="1.20.58.60">
    <property type="match status" value="19"/>
</dbReference>
<dbReference type="GO" id="GO:0042995">
    <property type="term" value="C:cell projection"/>
    <property type="evidence" value="ECO:0000318"/>
    <property type="project" value="GO_Central"/>
</dbReference>
<dbReference type="InterPro" id="IPR035825">
    <property type="entry name" value="Alpha_Spectrin_SH3"/>
</dbReference>
<comment type="subcellular location">
    <subcellularLocation>
        <location evidence="1">Cytoplasm</location>
        <location evidence="1">Cytoskeleton</location>
    </subcellularLocation>
</comment>
<dbReference type="InterPro" id="IPR002017">
    <property type="entry name" value="Spectrin_repeat"/>
</dbReference>
<dbReference type="EnsemblMetazoa" id="PPA22449.1">
    <property type="protein sequence ID" value="PPA22449.1"/>
    <property type="gene ID" value="WBGene00112003"/>
</dbReference>
<keyword evidence="4" id="KW-0117">Actin capping</keyword>
<dbReference type="GO" id="GO:0042062">
    <property type="term" value="P:long-term strengthening of neuromuscular junction"/>
    <property type="evidence" value="ECO:0007669"/>
    <property type="project" value="UniProtKB-ARBA"/>
</dbReference>
<keyword evidence="5" id="KW-0963">Cytoplasm</keyword>
<dbReference type="Gene3D" id="2.30.30.40">
    <property type="entry name" value="SH3 Domains"/>
    <property type="match status" value="1"/>
</dbReference>
<reference evidence="17" key="1">
    <citation type="journal article" date="2008" name="Nat. Genet.">
        <title>The Pristionchus pacificus genome provides a unique perspective on nematode lifestyle and parasitism.</title>
        <authorList>
            <person name="Dieterich C."/>
            <person name="Clifton S.W."/>
            <person name="Schuster L.N."/>
            <person name="Chinwalla A."/>
            <person name="Delehaunty K."/>
            <person name="Dinkelacker I."/>
            <person name="Fulton L."/>
            <person name="Fulton R."/>
            <person name="Godfrey J."/>
            <person name="Minx P."/>
            <person name="Mitreva M."/>
            <person name="Roeseler W."/>
            <person name="Tian H."/>
            <person name="Witte H."/>
            <person name="Yang S.P."/>
            <person name="Wilson R.K."/>
            <person name="Sommer R.J."/>
        </authorList>
    </citation>
    <scope>NUCLEOTIDE SEQUENCE [LARGE SCALE GENOMIC DNA]</scope>
    <source>
        <strain evidence="17">PS312</strain>
    </source>
</reference>
<proteinExistence type="inferred from homology"/>
<dbReference type="PROSITE" id="PS50002">
    <property type="entry name" value="SH3"/>
    <property type="match status" value="1"/>
</dbReference>
<keyword evidence="17" id="KW-1185">Reference proteome</keyword>
<dbReference type="FunFam" id="1.10.238.10:FF:000020">
    <property type="entry name" value="spectrin alpha chain, non-erythrocytic 1"/>
    <property type="match status" value="1"/>
</dbReference>
<dbReference type="PROSITE" id="PS50222">
    <property type="entry name" value="EF_HAND_2"/>
    <property type="match status" value="2"/>
</dbReference>
<dbReference type="CDD" id="cd11808">
    <property type="entry name" value="SH3_Alpha_Spectrin"/>
    <property type="match status" value="1"/>
</dbReference>
<dbReference type="SUPFAM" id="SSF50044">
    <property type="entry name" value="SH3-domain"/>
    <property type="match status" value="1"/>
</dbReference>
<dbReference type="Pfam" id="PF00435">
    <property type="entry name" value="Spectrin"/>
    <property type="match status" value="20"/>
</dbReference>
<keyword evidence="3" id="KW-0728">SH3 domain</keyword>
<keyword evidence="6" id="KW-0597">Phosphoprotein</keyword>
<keyword evidence="11" id="KW-0009">Actin-binding</keyword>
<feature type="coiled-coil region" evidence="13">
    <location>
        <begin position="874"/>
        <end position="908"/>
    </location>
</feature>